<organism evidence="1 2">
    <name type="scientific">Shinella pollutisoli</name>
    <dbReference type="NCBI Taxonomy" id="2250594"/>
    <lineage>
        <taxon>Bacteria</taxon>
        <taxon>Pseudomonadati</taxon>
        <taxon>Pseudomonadota</taxon>
        <taxon>Alphaproteobacteria</taxon>
        <taxon>Hyphomicrobiales</taxon>
        <taxon>Rhizobiaceae</taxon>
        <taxon>Shinella</taxon>
    </lineage>
</organism>
<evidence type="ECO:0000313" key="1">
    <source>
        <dbReference type="EMBL" id="MFC3071526.1"/>
    </source>
</evidence>
<protein>
    <submittedName>
        <fullName evidence="1">Uncharacterized protein</fullName>
    </submittedName>
</protein>
<proteinExistence type="predicted"/>
<name>A0ABV7DA86_9HYPH</name>
<reference evidence="2" key="1">
    <citation type="journal article" date="2019" name="Int. J. Syst. Evol. Microbiol.">
        <title>The Global Catalogue of Microorganisms (GCM) 10K type strain sequencing project: providing services to taxonomists for standard genome sequencing and annotation.</title>
        <authorList>
            <consortium name="The Broad Institute Genomics Platform"/>
            <consortium name="The Broad Institute Genome Sequencing Center for Infectious Disease"/>
            <person name="Wu L."/>
            <person name="Ma J."/>
        </authorList>
    </citation>
    <scope>NUCLEOTIDE SEQUENCE [LARGE SCALE GENOMIC DNA]</scope>
    <source>
        <strain evidence="2">KCTC 52677</strain>
    </source>
</reference>
<accession>A0ABV7DA86</accession>
<dbReference type="RefSeq" id="WP_257316046.1">
    <property type="nucleotide sequence ID" value="NZ_JANFDG010000016.1"/>
</dbReference>
<sequence length="81" mass="8422">MSITKLQLETLGLIRDGKVSQQRFGYGAWRIVGANPSAVGRLVSLGLARWTKVIGGDAQLTDVGHAALDMAGVTPSEGGAE</sequence>
<keyword evidence="2" id="KW-1185">Reference proteome</keyword>
<evidence type="ECO:0000313" key="2">
    <source>
        <dbReference type="Proteomes" id="UP001595377"/>
    </source>
</evidence>
<gene>
    <name evidence="1" type="ORF">ACFOHH_00230</name>
</gene>
<dbReference type="EMBL" id="JBHRSP010000001">
    <property type="protein sequence ID" value="MFC3071526.1"/>
    <property type="molecule type" value="Genomic_DNA"/>
</dbReference>
<comment type="caution">
    <text evidence="1">The sequence shown here is derived from an EMBL/GenBank/DDBJ whole genome shotgun (WGS) entry which is preliminary data.</text>
</comment>
<dbReference type="Proteomes" id="UP001595377">
    <property type="component" value="Unassembled WGS sequence"/>
</dbReference>